<keyword evidence="5" id="KW-1003">Cell membrane</keyword>
<dbReference type="PANTHER" id="PTHR30614:SF20">
    <property type="entry name" value="GLUTAMINE TRANSPORT SYSTEM PERMEASE PROTEIN GLNP"/>
    <property type="match status" value="1"/>
</dbReference>
<dbReference type="GO" id="GO:0043190">
    <property type="term" value="C:ATP-binding cassette (ABC) transporter complex"/>
    <property type="evidence" value="ECO:0007669"/>
    <property type="project" value="InterPro"/>
</dbReference>
<comment type="similarity">
    <text evidence="3">Belongs to the binding-protein-dependent transport system permease family. HisMQ subfamily.</text>
</comment>
<comment type="subcellular location">
    <subcellularLocation>
        <location evidence="2">Cell inner membrane</location>
        <topology evidence="2">Multi-pass membrane protein</topology>
    </subcellularLocation>
    <subcellularLocation>
        <location evidence="10">Cell membrane</location>
        <topology evidence="10">Multi-pass membrane protein</topology>
    </subcellularLocation>
</comment>
<reference evidence="12" key="1">
    <citation type="submission" date="2019-11" db="EMBL/GenBank/DDBJ databases">
        <title>Genomes of ocular Pseudomonas aeruginosa isolates.</title>
        <authorList>
            <person name="Khan M."/>
            <person name="Rice S.A."/>
            <person name="Willcox M.D.P."/>
            <person name="Stapleton F."/>
        </authorList>
    </citation>
    <scope>NUCLEOTIDE SEQUENCE</scope>
    <source>
        <strain evidence="12">PA206</strain>
    </source>
</reference>
<dbReference type="SUPFAM" id="SSF161098">
    <property type="entry name" value="MetI-like"/>
    <property type="match status" value="1"/>
</dbReference>
<dbReference type="InterPro" id="IPR035906">
    <property type="entry name" value="MetI-like_sf"/>
</dbReference>
<dbReference type="GO" id="GO:0022857">
    <property type="term" value="F:transmembrane transporter activity"/>
    <property type="evidence" value="ECO:0007669"/>
    <property type="project" value="InterPro"/>
</dbReference>
<feature type="domain" description="ABC transmembrane type-1" evidence="11">
    <location>
        <begin position="17"/>
        <end position="218"/>
    </location>
</feature>
<evidence type="ECO:0000256" key="7">
    <source>
        <dbReference type="ARBA" id="ARBA00022970"/>
    </source>
</evidence>
<keyword evidence="9 10" id="KW-0472">Membrane</keyword>
<keyword evidence="7" id="KW-0029">Amino-acid transport</keyword>
<dbReference type="InterPro" id="IPR043429">
    <property type="entry name" value="ArtM/GltK/GlnP/TcyL/YhdX-like"/>
</dbReference>
<gene>
    <name evidence="12" type="ORF">GNQ20_10700</name>
</gene>
<protein>
    <submittedName>
        <fullName evidence="12">ABC transporter permease subunit</fullName>
    </submittedName>
</protein>
<dbReference type="AlphaFoldDB" id="A0A6A9JSV5"/>
<evidence type="ECO:0000256" key="3">
    <source>
        <dbReference type="ARBA" id="ARBA00010072"/>
    </source>
</evidence>
<feature type="transmembrane region" description="Helical" evidence="10">
    <location>
        <begin position="160"/>
        <end position="180"/>
    </location>
</feature>
<evidence type="ECO:0000256" key="6">
    <source>
        <dbReference type="ARBA" id="ARBA00022692"/>
    </source>
</evidence>
<proteinExistence type="inferred from homology"/>
<feature type="transmembrane region" description="Helical" evidence="10">
    <location>
        <begin position="98"/>
        <end position="118"/>
    </location>
</feature>
<dbReference type="InterPro" id="IPR010065">
    <property type="entry name" value="AA_ABC_transptr_permease_3TM"/>
</dbReference>
<dbReference type="GO" id="GO:0006865">
    <property type="term" value="P:amino acid transport"/>
    <property type="evidence" value="ECO:0007669"/>
    <property type="project" value="UniProtKB-KW"/>
</dbReference>
<evidence type="ECO:0000313" key="12">
    <source>
        <dbReference type="EMBL" id="MUI58265.1"/>
    </source>
</evidence>
<name>A0A6A9JSV5_PSEAI</name>
<dbReference type="NCBIfam" id="TIGR01726">
    <property type="entry name" value="HEQRo_perm_3TM"/>
    <property type="match status" value="1"/>
</dbReference>
<dbReference type="InterPro" id="IPR000515">
    <property type="entry name" value="MetI-like"/>
</dbReference>
<comment type="function">
    <text evidence="1">Part of the binding-protein-dependent transport system for glutamine; probably responsible for the translocation of the substrate across the membrane.</text>
</comment>
<keyword evidence="8 10" id="KW-1133">Transmembrane helix</keyword>
<keyword evidence="6 10" id="KW-0812">Transmembrane</keyword>
<evidence type="ECO:0000256" key="4">
    <source>
        <dbReference type="ARBA" id="ARBA00022448"/>
    </source>
</evidence>
<dbReference type="RefSeq" id="WP_119518885.1">
    <property type="nucleotide sequence ID" value="NZ_JADDLY010000008.1"/>
</dbReference>
<evidence type="ECO:0000259" key="11">
    <source>
        <dbReference type="PROSITE" id="PS50928"/>
    </source>
</evidence>
<feature type="transmembrane region" description="Helical" evidence="10">
    <location>
        <begin position="23"/>
        <end position="44"/>
    </location>
</feature>
<organism evidence="12">
    <name type="scientific">Pseudomonas aeruginosa</name>
    <dbReference type="NCBI Taxonomy" id="287"/>
    <lineage>
        <taxon>Bacteria</taxon>
        <taxon>Pseudomonadati</taxon>
        <taxon>Pseudomonadota</taxon>
        <taxon>Gammaproteobacteria</taxon>
        <taxon>Pseudomonadales</taxon>
        <taxon>Pseudomonadaceae</taxon>
        <taxon>Pseudomonas</taxon>
    </lineage>
</organism>
<evidence type="ECO:0000256" key="10">
    <source>
        <dbReference type="RuleBase" id="RU363032"/>
    </source>
</evidence>
<evidence type="ECO:0000256" key="1">
    <source>
        <dbReference type="ARBA" id="ARBA00003159"/>
    </source>
</evidence>
<dbReference type="CDD" id="cd06261">
    <property type="entry name" value="TM_PBP2"/>
    <property type="match status" value="1"/>
</dbReference>
<dbReference type="EMBL" id="WOAJ01000003">
    <property type="protein sequence ID" value="MUI58265.1"/>
    <property type="molecule type" value="Genomic_DNA"/>
</dbReference>
<sequence>MDFSWIDSFSAELLRGLGTTLKLLLLSGVCGFALAVVVGLGRVSRNPLLRVPMQFYISVFRGTPLLVQIYILYYGVGSLFAAYPPIRGSFLWPYLREGFWYVALALTLSVGAYVGEVLRGGLRAVPRGELEAARAYGMGYWLTLRRVWLPRALELVRPTLVGECVLLLKATALASTVAVTDLLGAANLVRAQTLKVYEPLLAVALIYIVLAFVIEHLCARLGNASQTQRPQRQA</sequence>
<keyword evidence="4 10" id="KW-0813">Transport</keyword>
<feature type="transmembrane region" description="Helical" evidence="10">
    <location>
        <begin position="65"/>
        <end position="86"/>
    </location>
</feature>
<dbReference type="PROSITE" id="PS50928">
    <property type="entry name" value="ABC_TM1"/>
    <property type="match status" value="1"/>
</dbReference>
<evidence type="ECO:0000256" key="2">
    <source>
        <dbReference type="ARBA" id="ARBA00004429"/>
    </source>
</evidence>
<dbReference type="PANTHER" id="PTHR30614">
    <property type="entry name" value="MEMBRANE COMPONENT OF AMINO ACID ABC TRANSPORTER"/>
    <property type="match status" value="1"/>
</dbReference>
<evidence type="ECO:0000256" key="9">
    <source>
        <dbReference type="ARBA" id="ARBA00023136"/>
    </source>
</evidence>
<evidence type="ECO:0000256" key="8">
    <source>
        <dbReference type="ARBA" id="ARBA00022989"/>
    </source>
</evidence>
<dbReference type="Gene3D" id="1.10.3720.10">
    <property type="entry name" value="MetI-like"/>
    <property type="match status" value="1"/>
</dbReference>
<accession>A0A6A9JSV5</accession>
<dbReference type="Pfam" id="PF00528">
    <property type="entry name" value="BPD_transp_1"/>
    <property type="match status" value="1"/>
</dbReference>
<feature type="transmembrane region" description="Helical" evidence="10">
    <location>
        <begin position="200"/>
        <end position="219"/>
    </location>
</feature>
<comment type="caution">
    <text evidence="12">The sequence shown here is derived from an EMBL/GenBank/DDBJ whole genome shotgun (WGS) entry which is preliminary data.</text>
</comment>
<evidence type="ECO:0000256" key="5">
    <source>
        <dbReference type="ARBA" id="ARBA00022475"/>
    </source>
</evidence>